<protein>
    <submittedName>
        <fullName evidence="2">Uncharacterized protein</fullName>
    </submittedName>
</protein>
<dbReference type="GeneTree" id="ENSGT00990000204608"/>
<organism evidence="2 3">
    <name type="scientific">Lates calcarifer</name>
    <name type="common">Barramundi</name>
    <name type="synonym">Holocentrus calcarifer</name>
    <dbReference type="NCBI Taxonomy" id="8187"/>
    <lineage>
        <taxon>Eukaryota</taxon>
        <taxon>Metazoa</taxon>
        <taxon>Chordata</taxon>
        <taxon>Craniata</taxon>
        <taxon>Vertebrata</taxon>
        <taxon>Euteleostomi</taxon>
        <taxon>Actinopterygii</taxon>
        <taxon>Neopterygii</taxon>
        <taxon>Teleostei</taxon>
        <taxon>Neoteleostei</taxon>
        <taxon>Acanthomorphata</taxon>
        <taxon>Carangaria</taxon>
        <taxon>Carangaria incertae sedis</taxon>
        <taxon>Centropomidae</taxon>
        <taxon>Lates</taxon>
    </lineage>
</organism>
<dbReference type="InterPro" id="IPR003006">
    <property type="entry name" value="Ig/MHC_CS"/>
</dbReference>
<proteinExistence type="predicted"/>
<reference evidence="3" key="1">
    <citation type="submission" date="2015-09" db="EMBL/GenBank/DDBJ databases">
        <authorList>
            <person name="Sai Rama Sridatta P."/>
        </authorList>
    </citation>
    <scope>NUCLEOTIDE SEQUENCE [LARGE SCALE GENOMIC DNA]</scope>
</reference>
<dbReference type="Gene3D" id="2.60.40.10">
    <property type="entry name" value="Immunoglobulins"/>
    <property type="match status" value="1"/>
</dbReference>
<dbReference type="Ensembl" id="ENSLCAT00010035151.1">
    <property type="protein sequence ID" value="ENSLCAP00010034339.1"/>
    <property type="gene ID" value="ENSLCAG00010016128.1"/>
</dbReference>
<dbReference type="PROSITE" id="PS00290">
    <property type="entry name" value="IG_MHC"/>
    <property type="match status" value="1"/>
</dbReference>
<evidence type="ECO:0000313" key="2">
    <source>
        <dbReference type="Ensembl" id="ENSLCAP00010034339.1"/>
    </source>
</evidence>
<reference evidence="2" key="3">
    <citation type="submission" date="2025-09" db="UniProtKB">
        <authorList>
            <consortium name="Ensembl"/>
        </authorList>
    </citation>
    <scope>IDENTIFICATION</scope>
</reference>
<dbReference type="Proteomes" id="UP000314980">
    <property type="component" value="Unassembled WGS sequence"/>
</dbReference>
<reference evidence="2" key="2">
    <citation type="submission" date="2025-08" db="UniProtKB">
        <authorList>
            <consortium name="Ensembl"/>
        </authorList>
    </citation>
    <scope>IDENTIFICATION</scope>
</reference>
<evidence type="ECO:0000313" key="3">
    <source>
        <dbReference type="Proteomes" id="UP000314980"/>
    </source>
</evidence>
<evidence type="ECO:0000256" key="1">
    <source>
        <dbReference type="ARBA" id="ARBA00023319"/>
    </source>
</evidence>
<dbReference type="AlphaFoldDB" id="A0A4W6EB52"/>
<dbReference type="InParanoid" id="A0A4W6EB52"/>
<sequence length="133" mass="15706">ARLQRNTIFVVCFIKNLKYCILKTQYFCDTFQLSSNKNHFPYNILRIHSILCRCSYIEMKTSFAISFVPLSLPEEDKHRLISKFLSTLIYFLKLTPTKDDRGSKFRCRVVHSAQKEPEERFFTLPTMHLTDGS</sequence>
<keyword evidence="3" id="KW-1185">Reference proteome</keyword>
<name>A0A4W6EB52_LATCA</name>
<keyword evidence="1" id="KW-0393">Immunoglobulin domain</keyword>
<accession>A0A4W6EB52</accession>
<dbReference type="InterPro" id="IPR013783">
    <property type="entry name" value="Ig-like_fold"/>
</dbReference>
<dbReference type="STRING" id="8187.ENSLCAP00010034339"/>